<dbReference type="AlphaFoldDB" id="A0A9W8ECR2"/>
<gene>
    <name evidence="1" type="ORF">H4R34_003873</name>
</gene>
<accession>A0A9W8ECR2</accession>
<organism evidence="1 2">
    <name type="scientific">Dimargaris verticillata</name>
    <dbReference type="NCBI Taxonomy" id="2761393"/>
    <lineage>
        <taxon>Eukaryota</taxon>
        <taxon>Fungi</taxon>
        <taxon>Fungi incertae sedis</taxon>
        <taxon>Zoopagomycota</taxon>
        <taxon>Kickxellomycotina</taxon>
        <taxon>Dimargaritomycetes</taxon>
        <taxon>Dimargaritales</taxon>
        <taxon>Dimargaritaceae</taxon>
        <taxon>Dimargaris</taxon>
    </lineage>
</organism>
<dbReference type="EMBL" id="JANBQB010000407">
    <property type="protein sequence ID" value="KAJ1976710.1"/>
    <property type="molecule type" value="Genomic_DNA"/>
</dbReference>
<name>A0A9W8ECR2_9FUNG</name>
<comment type="caution">
    <text evidence="1">The sequence shown here is derived from an EMBL/GenBank/DDBJ whole genome shotgun (WGS) entry which is preliminary data.</text>
</comment>
<dbReference type="OrthoDB" id="2262048at2759"/>
<dbReference type="SUPFAM" id="SSF47072">
    <property type="entry name" value="Cysteine alpha-hairpin motif"/>
    <property type="match status" value="1"/>
</dbReference>
<proteinExistence type="predicted"/>
<protein>
    <submittedName>
        <fullName evidence="1">Uncharacterized protein</fullName>
    </submittedName>
</protein>
<evidence type="ECO:0000313" key="2">
    <source>
        <dbReference type="Proteomes" id="UP001151582"/>
    </source>
</evidence>
<evidence type="ECO:0000313" key="1">
    <source>
        <dbReference type="EMBL" id="KAJ1976710.1"/>
    </source>
</evidence>
<reference evidence="1" key="1">
    <citation type="submission" date="2022-07" db="EMBL/GenBank/DDBJ databases">
        <title>Phylogenomic reconstructions and comparative analyses of Kickxellomycotina fungi.</title>
        <authorList>
            <person name="Reynolds N.K."/>
            <person name="Stajich J.E."/>
            <person name="Barry K."/>
            <person name="Grigoriev I.V."/>
            <person name="Crous P."/>
            <person name="Smith M.E."/>
        </authorList>
    </citation>
    <scope>NUCLEOTIDE SEQUENCE</scope>
    <source>
        <strain evidence="1">RSA 567</strain>
    </source>
</reference>
<dbReference type="Proteomes" id="UP001151582">
    <property type="component" value="Unassembled WGS sequence"/>
</dbReference>
<keyword evidence="2" id="KW-1185">Reference proteome</keyword>
<sequence length="60" mass="6787">MSGSESPSTTASAAVSCDYTKLQQCLERNHGDRSKCQAEWEEFQRQCRERKYVVPAAMLS</sequence>
<dbReference type="InterPro" id="IPR009069">
    <property type="entry name" value="Cys_alpha_HP_mot_SF"/>
</dbReference>